<accession>A0AAN8FUQ6</accession>
<reference evidence="1 2" key="1">
    <citation type="submission" date="2019-10" db="EMBL/GenBank/DDBJ databases">
        <title>Assembly and Annotation for the nematode Trichostrongylus colubriformis.</title>
        <authorList>
            <person name="Martin J."/>
        </authorList>
    </citation>
    <scope>NUCLEOTIDE SEQUENCE [LARGE SCALE GENOMIC DNA]</scope>
    <source>
        <strain evidence="1">G859</strain>
        <tissue evidence="1">Whole worm</tissue>
    </source>
</reference>
<protein>
    <submittedName>
        <fullName evidence="1">Uncharacterized protein</fullName>
    </submittedName>
</protein>
<evidence type="ECO:0000313" key="2">
    <source>
        <dbReference type="Proteomes" id="UP001331761"/>
    </source>
</evidence>
<dbReference type="EMBL" id="WIXE01018817">
    <property type="protein sequence ID" value="KAK5970583.1"/>
    <property type="molecule type" value="Genomic_DNA"/>
</dbReference>
<keyword evidence="2" id="KW-1185">Reference proteome</keyword>
<dbReference type="AlphaFoldDB" id="A0AAN8FUQ6"/>
<gene>
    <name evidence="1" type="ORF">GCK32_022403</name>
</gene>
<sequence length="80" mass="9331">MRRLLDYAAERLYKDLLMLIEERDRAIHALELTPEDDDNVLSTRTCIFQKVWLKLKDMAVDGPIAEFINGVRHSSELTLN</sequence>
<name>A0AAN8FUQ6_TRICO</name>
<dbReference type="Proteomes" id="UP001331761">
    <property type="component" value="Unassembled WGS sequence"/>
</dbReference>
<evidence type="ECO:0000313" key="1">
    <source>
        <dbReference type="EMBL" id="KAK5970583.1"/>
    </source>
</evidence>
<comment type="caution">
    <text evidence="1">The sequence shown here is derived from an EMBL/GenBank/DDBJ whole genome shotgun (WGS) entry which is preliminary data.</text>
</comment>
<feature type="non-terminal residue" evidence="1">
    <location>
        <position position="80"/>
    </location>
</feature>
<organism evidence="1 2">
    <name type="scientific">Trichostrongylus colubriformis</name>
    <name type="common">Black scour worm</name>
    <dbReference type="NCBI Taxonomy" id="6319"/>
    <lineage>
        <taxon>Eukaryota</taxon>
        <taxon>Metazoa</taxon>
        <taxon>Ecdysozoa</taxon>
        <taxon>Nematoda</taxon>
        <taxon>Chromadorea</taxon>
        <taxon>Rhabditida</taxon>
        <taxon>Rhabditina</taxon>
        <taxon>Rhabditomorpha</taxon>
        <taxon>Strongyloidea</taxon>
        <taxon>Trichostrongylidae</taxon>
        <taxon>Trichostrongylus</taxon>
    </lineage>
</organism>
<proteinExistence type="predicted"/>